<keyword evidence="5" id="KW-1185">Reference proteome</keyword>
<dbReference type="PANTHER" id="PTHR43102:SF2">
    <property type="entry name" value="GAF DOMAIN-CONTAINING PROTEIN"/>
    <property type="match status" value="1"/>
</dbReference>
<feature type="compositionally biased region" description="Acidic residues" evidence="1">
    <location>
        <begin position="211"/>
        <end position="229"/>
    </location>
</feature>
<dbReference type="OrthoDB" id="407673at2759"/>
<dbReference type="Proteomes" id="UP000626109">
    <property type="component" value="Unassembled WGS sequence"/>
</dbReference>
<name>A0A813G7R9_POLGL</name>
<proteinExistence type="predicted"/>
<evidence type="ECO:0000313" key="5">
    <source>
        <dbReference type="Proteomes" id="UP000654075"/>
    </source>
</evidence>
<evidence type="ECO:0000256" key="1">
    <source>
        <dbReference type="SAM" id="MobiDB-lite"/>
    </source>
</evidence>
<evidence type="ECO:0000313" key="3">
    <source>
        <dbReference type="EMBL" id="CAE8621128.1"/>
    </source>
</evidence>
<comment type="caution">
    <text evidence="3">The sequence shown here is derived from an EMBL/GenBank/DDBJ whole genome shotgun (WGS) entry which is preliminary data.</text>
</comment>
<gene>
    <name evidence="3" type="ORF">PGLA1383_LOCUS38651</name>
    <name evidence="4" type="ORF">PGLA2088_LOCUS48689</name>
</gene>
<dbReference type="InterPro" id="IPR029016">
    <property type="entry name" value="GAF-like_dom_sf"/>
</dbReference>
<dbReference type="InterPro" id="IPR003018">
    <property type="entry name" value="GAF"/>
</dbReference>
<evidence type="ECO:0000259" key="2">
    <source>
        <dbReference type="Pfam" id="PF01590"/>
    </source>
</evidence>
<protein>
    <recommendedName>
        <fullName evidence="2">GAF domain-containing protein</fullName>
    </recommendedName>
</protein>
<evidence type="ECO:0000313" key="4">
    <source>
        <dbReference type="EMBL" id="CAE8737270.1"/>
    </source>
</evidence>
<dbReference type="AlphaFoldDB" id="A0A813G7R9"/>
<dbReference type="EMBL" id="CAJNNW010036749">
    <property type="protein sequence ID" value="CAE8737270.1"/>
    <property type="molecule type" value="Genomic_DNA"/>
</dbReference>
<dbReference type="Proteomes" id="UP000654075">
    <property type="component" value="Unassembled WGS sequence"/>
</dbReference>
<feature type="domain" description="GAF" evidence="2">
    <location>
        <begin position="45"/>
        <end position="169"/>
    </location>
</feature>
<dbReference type="EMBL" id="CAJNNV010027651">
    <property type="protein sequence ID" value="CAE8621128.1"/>
    <property type="molecule type" value="Genomic_DNA"/>
</dbReference>
<dbReference type="Pfam" id="PF01590">
    <property type="entry name" value="GAF"/>
    <property type="match status" value="1"/>
</dbReference>
<dbReference type="Gene3D" id="3.30.450.40">
    <property type="match status" value="1"/>
</dbReference>
<organism evidence="3 5">
    <name type="scientific">Polarella glacialis</name>
    <name type="common">Dinoflagellate</name>
    <dbReference type="NCBI Taxonomy" id="89957"/>
    <lineage>
        <taxon>Eukaryota</taxon>
        <taxon>Sar</taxon>
        <taxon>Alveolata</taxon>
        <taxon>Dinophyceae</taxon>
        <taxon>Suessiales</taxon>
        <taxon>Suessiaceae</taxon>
        <taxon>Polarella</taxon>
    </lineage>
</organism>
<dbReference type="PANTHER" id="PTHR43102">
    <property type="entry name" value="SLR1143 PROTEIN"/>
    <property type="match status" value="1"/>
</dbReference>
<dbReference type="SUPFAM" id="SSF55781">
    <property type="entry name" value="GAF domain-like"/>
    <property type="match status" value="1"/>
</dbReference>
<feature type="region of interest" description="Disordered" evidence="1">
    <location>
        <begin position="209"/>
        <end position="229"/>
    </location>
</feature>
<reference evidence="3" key="1">
    <citation type="submission" date="2021-02" db="EMBL/GenBank/DDBJ databases">
        <authorList>
            <person name="Dougan E. K."/>
            <person name="Rhodes N."/>
            <person name="Thang M."/>
            <person name="Chan C."/>
        </authorList>
    </citation>
    <scope>NUCLEOTIDE SEQUENCE</scope>
</reference>
<accession>A0A813G7R9</accession>
<sequence>MEFPMEAPRSRSAMPMPMPLMSTKVKSNESLPDVSLNDFDRHGVKKIMDQVIKTYPVACCFLAFEDGSRQVLSVKAANGIAAKQLPFHCMARHHIARSLPIIVCDTGKVERVRQDPLVLGPPFARFYVGAPLMNEQSTCVGTLCIMDTSPRDSFTLFQCEMLVQFAEQIMDIYRAGSGKQKGDFASWHVCSNVMLPDIAKYATEASKLEDLLDQEDDDHEDSDSEQESD</sequence>